<dbReference type="KEGG" id="lbm:DS830_07085"/>
<organism evidence="6 7">
    <name type="scientific">Bombilactobacillus bombi</name>
    <dbReference type="NCBI Taxonomy" id="1303590"/>
    <lineage>
        <taxon>Bacteria</taxon>
        <taxon>Bacillati</taxon>
        <taxon>Bacillota</taxon>
        <taxon>Bacilli</taxon>
        <taxon>Lactobacillales</taxon>
        <taxon>Lactobacillaceae</taxon>
        <taxon>Bombilactobacillus</taxon>
    </lineage>
</organism>
<protein>
    <submittedName>
        <fullName evidence="6">MFS transporter</fullName>
    </submittedName>
</protein>
<dbReference type="GO" id="GO:0046943">
    <property type="term" value="F:carboxylic acid transmembrane transporter activity"/>
    <property type="evidence" value="ECO:0007669"/>
    <property type="project" value="TreeGrafter"/>
</dbReference>
<dbReference type="AlphaFoldDB" id="A0A347ST96"/>
<keyword evidence="5" id="KW-0472">Membrane</keyword>
<dbReference type="PANTHER" id="PTHR23508:SF10">
    <property type="entry name" value="CARBOXYLIC ACID TRANSPORTER PROTEIN HOMOLOG"/>
    <property type="match status" value="1"/>
</dbReference>
<dbReference type="Proteomes" id="UP000284109">
    <property type="component" value="Unassembled WGS sequence"/>
</dbReference>
<evidence type="ECO:0000256" key="1">
    <source>
        <dbReference type="ARBA" id="ARBA00004651"/>
    </source>
</evidence>
<dbReference type="InterPro" id="IPR011701">
    <property type="entry name" value="MFS"/>
</dbReference>
<dbReference type="PANTHER" id="PTHR23508">
    <property type="entry name" value="CARBOXYLIC ACID TRANSPORTER PROTEIN HOMOLOG"/>
    <property type="match status" value="1"/>
</dbReference>
<dbReference type="InterPro" id="IPR020846">
    <property type="entry name" value="MFS_dom"/>
</dbReference>
<dbReference type="Pfam" id="PF07690">
    <property type="entry name" value="MFS_1"/>
    <property type="match status" value="1"/>
</dbReference>
<sequence>METALERHEHHALTTNQKWTIASTSAGFALENMDVMFLSFALSSIAANLHLHGAEAGLISSITNLGMLAGGVLFGIIGDRYGRVKTFSYTIFIFAAATAAMYWAQNITMIYLFRFLAGVGAGGEYGVGITLIAENFDRHHIGTMTSIAAIGGQVGSILAAIAAAMIIPTLGWRALFLLGVIPVALTYFIRKHVHESDEFIAIQQQTTVKKKGQVRQLFKSWPLAFQTVALMFMVVVQIAGYFGLMNWLPTIMQKKLGLSVAGSSLWMIATIVGMSIGMMTFGRILDYFGPRRAFGIFLIASALSVFGITLVFNEITMLFAGAVLGFFSNGMFGGYGAIISRLYPTEIRSTANNVIVNVGRAIGGFSSVVIGFLMDRYTLVVVMGFLALLYVLSFIVMLTIPNLKNFEQNTID</sequence>
<name>A0A347ST96_9LACO</name>
<dbReference type="GO" id="GO:0005886">
    <property type="term" value="C:plasma membrane"/>
    <property type="evidence" value="ECO:0007669"/>
    <property type="project" value="UniProtKB-SubCell"/>
</dbReference>
<gene>
    <name evidence="6" type="ORF">DS831_03190</name>
</gene>
<keyword evidence="3" id="KW-0812">Transmembrane</keyword>
<comment type="subcellular location">
    <subcellularLocation>
        <location evidence="1">Cell membrane</location>
        <topology evidence="1">Multi-pass membrane protein</topology>
    </subcellularLocation>
</comment>
<evidence type="ECO:0000256" key="2">
    <source>
        <dbReference type="ARBA" id="ARBA00022448"/>
    </source>
</evidence>
<proteinExistence type="predicted"/>
<evidence type="ECO:0000256" key="3">
    <source>
        <dbReference type="ARBA" id="ARBA00022692"/>
    </source>
</evidence>
<dbReference type="Gene3D" id="1.20.1250.20">
    <property type="entry name" value="MFS general substrate transporter like domains"/>
    <property type="match status" value="2"/>
</dbReference>
<dbReference type="SUPFAM" id="SSF103473">
    <property type="entry name" value="MFS general substrate transporter"/>
    <property type="match status" value="1"/>
</dbReference>
<evidence type="ECO:0000313" key="7">
    <source>
        <dbReference type="Proteomes" id="UP000284109"/>
    </source>
</evidence>
<keyword evidence="4" id="KW-1133">Transmembrane helix</keyword>
<keyword evidence="7" id="KW-1185">Reference proteome</keyword>
<comment type="caution">
    <text evidence="6">The sequence shown here is derived from an EMBL/GenBank/DDBJ whole genome shotgun (WGS) entry which is preliminary data.</text>
</comment>
<accession>A0A347ST96</accession>
<keyword evidence="2" id="KW-0813">Transport</keyword>
<reference evidence="6 7" key="1">
    <citation type="submission" date="2018-07" db="EMBL/GenBank/DDBJ databases">
        <title>Genome sequences of six Lactobacillus spp. isolated from bumble bee guts.</title>
        <authorList>
            <person name="Motta E.V.S."/>
            <person name="Moran N.A."/>
        </authorList>
    </citation>
    <scope>NUCLEOTIDE SEQUENCE [LARGE SCALE GENOMIC DNA]</scope>
    <source>
        <strain evidence="6 7">BI-1.1</strain>
    </source>
</reference>
<dbReference type="RefSeq" id="WP_118900290.1">
    <property type="nucleotide sequence ID" value="NZ_CP031513.1"/>
</dbReference>
<dbReference type="EMBL" id="QOCR01000001">
    <property type="protein sequence ID" value="RHW52344.1"/>
    <property type="molecule type" value="Genomic_DNA"/>
</dbReference>
<dbReference type="InterPro" id="IPR036259">
    <property type="entry name" value="MFS_trans_sf"/>
</dbReference>
<evidence type="ECO:0000313" key="6">
    <source>
        <dbReference type="EMBL" id="RHW52344.1"/>
    </source>
</evidence>
<dbReference type="OrthoDB" id="9787026at2"/>
<evidence type="ECO:0000256" key="4">
    <source>
        <dbReference type="ARBA" id="ARBA00022989"/>
    </source>
</evidence>
<evidence type="ECO:0000256" key="5">
    <source>
        <dbReference type="ARBA" id="ARBA00023136"/>
    </source>
</evidence>
<dbReference type="PROSITE" id="PS50850">
    <property type="entry name" value="MFS"/>
    <property type="match status" value="1"/>
</dbReference>